<evidence type="ECO:0000313" key="1">
    <source>
        <dbReference type="EMBL" id="XCI77543.1"/>
    </source>
</evidence>
<proteinExistence type="predicted"/>
<dbReference type="Pfam" id="PF25708">
    <property type="entry name" value="Phage_T7_Gp5_9"/>
    <property type="match status" value="1"/>
</dbReference>
<organism evidence="1">
    <name type="scientific">Rhizobium phage LG08</name>
    <dbReference type="NCBI Taxonomy" id="3129229"/>
    <lineage>
        <taxon>Viruses</taxon>
        <taxon>Duplodnaviria</taxon>
        <taxon>Heunggongvirae</taxon>
        <taxon>Uroviricota</taxon>
        <taxon>Caudoviricetes</taxon>
    </lineage>
</organism>
<name>A0AAU8HYS2_9CAUD</name>
<protein>
    <submittedName>
        <fullName evidence="1">Host RecBCD nuclease inhibitor</fullName>
    </submittedName>
</protein>
<sequence length="99" mass="11574">MMPAEHKETLEKIIADAIDEFGLENFKKTTLFMTNRNKPEADHVEFITMDKLVGLCRESAELSALEFGGVDNWEWHYESRKEHYVEPYPDYPGAVEYDD</sequence>
<dbReference type="EMBL" id="PP429226">
    <property type="protein sequence ID" value="XCI77543.1"/>
    <property type="molecule type" value="Genomic_DNA"/>
</dbReference>
<gene>
    <name evidence="1" type="ORF">LDCGVIBL_CDS0185</name>
</gene>
<accession>A0AAU8HYS2</accession>
<dbReference type="InterPro" id="IPR058007">
    <property type="entry name" value="Gp5.9"/>
</dbReference>
<reference evidence="1" key="1">
    <citation type="submission" date="2024-03" db="EMBL/GenBank/DDBJ databases">
        <authorList>
            <person name="Chantapakul B."/>
            <person name="Wang S."/>
        </authorList>
    </citation>
    <scope>NUCLEOTIDE SEQUENCE</scope>
</reference>